<organism evidence="2 3">
    <name type="scientific">Sinomonas atrocyanea</name>
    <dbReference type="NCBI Taxonomy" id="37927"/>
    <lineage>
        <taxon>Bacteria</taxon>
        <taxon>Bacillati</taxon>
        <taxon>Actinomycetota</taxon>
        <taxon>Actinomycetes</taxon>
        <taxon>Micrococcales</taxon>
        <taxon>Micrococcaceae</taxon>
        <taxon>Sinomonas</taxon>
    </lineage>
</organism>
<feature type="compositionally biased region" description="Polar residues" evidence="1">
    <location>
        <begin position="15"/>
        <end position="26"/>
    </location>
</feature>
<evidence type="ECO:0000313" key="2">
    <source>
        <dbReference type="EMBL" id="AMM32861.1"/>
    </source>
</evidence>
<accession>A0A127A1U5</accession>
<dbReference type="EMBL" id="CP014518">
    <property type="protein sequence ID" value="AMM32861.1"/>
    <property type="molecule type" value="Genomic_DNA"/>
</dbReference>
<dbReference type="KEGG" id="satk:SA2016_2192"/>
<protein>
    <submittedName>
        <fullName evidence="2">Uncharacterized protein</fullName>
    </submittedName>
</protein>
<gene>
    <name evidence="2" type="ORF">SA2016_2192</name>
</gene>
<name>A0A127A1U5_9MICC</name>
<evidence type="ECO:0000313" key="3">
    <source>
        <dbReference type="Proteomes" id="UP000070134"/>
    </source>
</evidence>
<reference evidence="2 3" key="1">
    <citation type="submission" date="2016-02" db="EMBL/GenBank/DDBJ databases">
        <title>Complete genome of Sinomonas atrocyanea KCTC 3377.</title>
        <authorList>
            <person name="Kim K.M."/>
        </authorList>
    </citation>
    <scope>NUCLEOTIDE SEQUENCE [LARGE SCALE GENOMIC DNA]</scope>
    <source>
        <strain evidence="2 3">KCTC 3377</strain>
    </source>
</reference>
<keyword evidence="3" id="KW-1185">Reference proteome</keyword>
<feature type="region of interest" description="Disordered" evidence="1">
    <location>
        <begin position="1"/>
        <end position="28"/>
    </location>
</feature>
<dbReference type="Proteomes" id="UP000070134">
    <property type="component" value="Chromosome"/>
</dbReference>
<evidence type="ECO:0000256" key="1">
    <source>
        <dbReference type="SAM" id="MobiDB-lite"/>
    </source>
</evidence>
<sequence length="82" mass="9238">MMIPAPKDVGRPSRPSATSTPKQTRNPMKVSIQEPNLRMRMTPAKPPVTPKRKLNSRGIVIVARRFMDMKVPMMNGRKKPTA</sequence>
<proteinExistence type="predicted"/>
<dbReference type="AlphaFoldDB" id="A0A127A1U5"/>